<evidence type="ECO:0000256" key="1">
    <source>
        <dbReference type="SAM" id="MobiDB-lite"/>
    </source>
</evidence>
<organism evidence="2 3">
    <name type="scientific">Algicella marina</name>
    <dbReference type="NCBI Taxonomy" id="2683284"/>
    <lineage>
        <taxon>Bacteria</taxon>
        <taxon>Pseudomonadati</taxon>
        <taxon>Pseudomonadota</taxon>
        <taxon>Alphaproteobacteria</taxon>
        <taxon>Rhodobacterales</taxon>
        <taxon>Paracoccaceae</taxon>
        <taxon>Algicella</taxon>
    </lineage>
</organism>
<evidence type="ECO:0000313" key="3">
    <source>
        <dbReference type="Proteomes" id="UP000464495"/>
    </source>
</evidence>
<reference evidence="2 3" key="1">
    <citation type="submission" date="2019-12" db="EMBL/GenBank/DDBJ databases">
        <title>Complete genome sequence of Algicella marina strain 9Alg 56(T) isolated from the red alga Tichocarpus crinitus.</title>
        <authorList>
            <person name="Kim S.-G."/>
            <person name="Nedashkovskaya O.I."/>
        </authorList>
    </citation>
    <scope>NUCLEOTIDE SEQUENCE [LARGE SCALE GENOMIC DNA]</scope>
    <source>
        <strain evidence="2 3">9Alg 56</strain>
    </source>
</reference>
<dbReference type="RefSeq" id="WP_161863574.1">
    <property type="nucleotide sequence ID" value="NZ_CP046620.1"/>
</dbReference>
<sequence>MSKDGDAPAGRPDSDAERKTAEAYLDLWEESQRLACTKGPVFRPAAEHK</sequence>
<name>A0A6P1T8T2_9RHOB</name>
<dbReference type="KEGG" id="amaq:GO499_18510"/>
<keyword evidence="3" id="KW-1185">Reference proteome</keyword>
<dbReference type="EMBL" id="CP046620">
    <property type="protein sequence ID" value="QHQ37032.1"/>
    <property type="molecule type" value="Genomic_DNA"/>
</dbReference>
<evidence type="ECO:0000313" key="2">
    <source>
        <dbReference type="EMBL" id="QHQ37032.1"/>
    </source>
</evidence>
<gene>
    <name evidence="2" type="ORF">GO499_18510</name>
</gene>
<accession>A0A6P1T8T2</accession>
<protein>
    <submittedName>
        <fullName evidence="2">Uncharacterized protein</fullName>
    </submittedName>
</protein>
<proteinExistence type="predicted"/>
<dbReference type="AlphaFoldDB" id="A0A6P1T8T2"/>
<feature type="region of interest" description="Disordered" evidence="1">
    <location>
        <begin position="1"/>
        <end position="21"/>
    </location>
</feature>
<dbReference type="Proteomes" id="UP000464495">
    <property type="component" value="Chromosome"/>
</dbReference>